<organism evidence="3 4">
    <name type="scientific">candidate division WOR_3 bacterium SM23_42</name>
    <dbReference type="NCBI Taxonomy" id="1703779"/>
    <lineage>
        <taxon>Bacteria</taxon>
        <taxon>Bacteria division WOR-3</taxon>
    </lineage>
</organism>
<keyword evidence="2" id="KW-0732">Signal</keyword>
<dbReference type="Gene3D" id="1.20.120.1490">
    <property type="match status" value="1"/>
</dbReference>
<evidence type="ECO:0000313" key="4">
    <source>
        <dbReference type="Proteomes" id="UP000051373"/>
    </source>
</evidence>
<name>A0A0S8FW24_UNCW3</name>
<protein>
    <recommendedName>
        <fullName evidence="5">Periplasmic heavy metal sensor</fullName>
    </recommendedName>
</protein>
<feature type="signal peptide" evidence="2">
    <location>
        <begin position="1"/>
        <end position="19"/>
    </location>
</feature>
<keyword evidence="1" id="KW-0175">Coiled coil</keyword>
<comment type="caution">
    <text evidence="3">The sequence shown here is derived from an EMBL/GenBank/DDBJ whole genome shotgun (WGS) entry which is preliminary data.</text>
</comment>
<evidence type="ECO:0008006" key="5">
    <source>
        <dbReference type="Google" id="ProtNLM"/>
    </source>
</evidence>
<dbReference type="STRING" id="1703779.AMJ83_01320"/>
<dbReference type="Proteomes" id="UP000051373">
    <property type="component" value="Unassembled WGS sequence"/>
</dbReference>
<evidence type="ECO:0000313" key="3">
    <source>
        <dbReference type="EMBL" id="KPK64841.1"/>
    </source>
</evidence>
<dbReference type="EMBL" id="LJUJ01000001">
    <property type="protein sequence ID" value="KPK64841.1"/>
    <property type="molecule type" value="Genomic_DNA"/>
</dbReference>
<accession>A0A0S8FW24</accession>
<dbReference type="AlphaFoldDB" id="A0A0S8FW24"/>
<evidence type="ECO:0000256" key="1">
    <source>
        <dbReference type="SAM" id="Coils"/>
    </source>
</evidence>
<feature type="coiled-coil region" evidence="1">
    <location>
        <begin position="66"/>
        <end position="93"/>
    </location>
</feature>
<evidence type="ECO:0000256" key="2">
    <source>
        <dbReference type="SAM" id="SignalP"/>
    </source>
</evidence>
<gene>
    <name evidence="3" type="ORF">AMJ83_01320</name>
</gene>
<sequence length="150" mass="18445">MKRLLVFICLMFVISFAQENETNDPRAIIEKIRIYRLTKELDLTTEQAYEFFPKLNELQKIDQEFRAEQQEILKELEVLIESDSREKEILESLSRYESIFRDRVERQINKLREIREMLTPNQQAKYLLFQDEFEREIRQMIKQVRKRQPK</sequence>
<reference evidence="3 4" key="1">
    <citation type="journal article" date="2015" name="Microbiome">
        <title>Genomic resolution of linkages in carbon, nitrogen, and sulfur cycling among widespread estuary sediment bacteria.</title>
        <authorList>
            <person name="Baker B.J."/>
            <person name="Lazar C.S."/>
            <person name="Teske A.P."/>
            <person name="Dick G.J."/>
        </authorList>
    </citation>
    <scope>NUCLEOTIDE SEQUENCE [LARGE SCALE GENOMIC DNA]</scope>
    <source>
        <strain evidence="3">SM23_42</strain>
    </source>
</reference>
<proteinExistence type="predicted"/>
<feature type="chain" id="PRO_5006646498" description="Periplasmic heavy metal sensor" evidence="2">
    <location>
        <begin position="20"/>
        <end position="150"/>
    </location>
</feature>